<dbReference type="SUPFAM" id="SSF52141">
    <property type="entry name" value="Uracil-DNA glycosylase-like"/>
    <property type="match status" value="1"/>
</dbReference>
<keyword evidence="10" id="KW-0234">DNA repair</keyword>
<organism evidence="19 20">
    <name type="scientific">Schistosoma margrebowiei</name>
    <dbReference type="NCBI Taxonomy" id="48269"/>
    <lineage>
        <taxon>Eukaryota</taxon>
        <taxon>Metazoa</taxon>
        <taxon>Spiralia</taxon>
        <taxon>Lophotrochozoa</taxon>
        <taxon>Platyhelminthes</taxon>
        <taxon>Trematoda</taxon>
        <taxon>Digenea</taxon>
        <taxon>Strigeidida</taxon>
        <taxon>Schistosomatoidea</taxon>
        <taxon>Schistosomatidae</taxon>
        <taxon>Schistosoma</taxon>
    </lineage>
</organism>
<dbReference type="AlphaFoldDB" id="A0A183M9A3"/>
<dbReference type="InterPro" id="IPR015637">
    <property type="entry name" value="MUG/TDG"/>
</dbReference>
<evidence type="ECO:0000256" key="6">
    <source>
        <dbReference type="ARBA" id="ARBA00022853"/>
    </source>
</evidence>
<name>A0A183M9A3_9TREM</name>
<dbReference type="PANTHER" id="PTHR12159:SF9">
    <property type="entry name" value="G_T MISMATCH-SPECIFIC THYMINE DNA GLYCOSYLASE"/>
    <property type="match status" value="1"/>
</dbReference>
<dbReference type="EMBL" id="UZAI01008189">
    <property type="protein sequence ID" value="VDP01328.1"/>
    <property type="molecule type" value="Genomic_DNA"/>
</dbReference>
<evidence type="ECO:0000256" key="4">
    <source>
        <dbReference type="ARBA" id="ARBA00022801"/>
    </source>
</evidence>
<evidence type="ECO:0000256" key="12">
    <source>
        <dbReference type="ARBA" id="ARBA00052915"/>
    </source>
</evidence>
<gene>
    <name evidence="19" type="ORF">SMRZ_LOCUS12628</name>
</gene>
<dbReference type="CDD" id="cd10028">
    <property type="entry name" value="UDG-F2_TDG_MUG"/>
    <property type="match status" value="1"/>
</dbReference>
<dbReference type="STRING" id="48269.A0A183M9A3"/>
<evidence type="ECO:0000256" key="1">
    <source>
        <dbReference type="ARBA" id="ARBA00004123"/>
    </source>
</evidence>
<keyword evidence="5" id="KW-0832">Ubl conjugation</keyword>
<dbReference type="InterPro" id="IPR036895">
    <property type="entry name" value="Uracil-DNA_glycosylase-like_sf"/>
</dbReference>
<dbReference type="EC" id="3.2.2.29" evidence="15"/>
<keyword evidence="2" id="KW-1017">Isopeptide bond</keyword>
<feature type="domain" description="Uracil-DNA glycosylase-like" evidence="18">
    <location>
        <begin position="98"/>
        <end position="203"/>
    </location>
</feature>
<evidence type="ECO:0000256" key="16">
    <source>
        <dbReference type="ARBA" id="ARBA00071248"/>
    </source>
</evidence>
<evidence type="ECO:0000256" key="17">
    <source>
        <dbReference type="ARBA" id="ARBA00083221"/>
    </source>
</evidence>
<evidence type="ECO:0000313" key="20">
    <source>
        <dbReference type="Proteomes" id="UP000277204"/>
    </source>
</evidence>
<proteinExistence type="inferred from homology"/>
<keyword evidence="6" id="KW-0156">Chromatin regulator</keyword>
<comment type="subcellular location">
    <subcellularLocation>
        <location evidence="1">Nucleus</location>
    </subcellularLocation>
</comment>
<evidence type="ECO:0000256" key="3">
    <source>
        <dbReference type="ARBA" id="ARBA00022763"/>
    </source>
</evidence>
<dbReference type="FunFam" id="3.40.470.10:FF:000002">
    <property type="entry name" value="G/T mismatch-specific thymine DNA glycosylase"/>
    <property type="match status" value="1"/>
</dbReference>
<comment type="catalytic activity">
    <reaction evidence="12">
        <text>Hydrolyzes mismatched double-stranded DNA and polynucleotides, releasing free thymine.</text>
        <dbReference type="EC" id="3.2.2.29"/>
    </reaction>
</comment>
<sequence length="215" mass="23369">MEWSEQYAQSMANIKPENFDMGSVIKQENFDMAVVSQNDVMVSMSSDGGTTILSSGEMSNGIVQVPSSDGLMGSPSAKEIERFNNLSEEELKNKSLPDHLKEGLDIVIVGINPSLASAHVGHHYAGPGNHFWTCLSQAGLVPMAVSCYDDSKMLDYGIGFTNVCTRPTKGAAELTRKEMKAGAAIMLEKMRKYKPKIAVFNGKGELLLSNQVLLF</sequence>
<keyword evidence="11" id="KW-0539">Nucleus</keyword>
<evidence type="ECO:0000256" key="15">
    <source>
        <dbReference type="ARBA" id="ARBA00066769"/>
    </source>
</evidence>
<evidence type="ECO:0000256" key="8">
    <source>
        <dbReference type="ARBA" id="ARBA00023159"/>
    </source>
</evidence>
<keyword evidence="3" id="KW-0227">DNA damage</keyword>
<dbReference type="GO" id="GO:0141016">
    <property type="term" value="F:G/T mismatch-specific thymine-DNA glycosylase activity"/>
    <property type="evidence" value="ECO:0007669"/>
    <property type="project" value="UniProtKB-EC"/>
</dbReference>
<keyword evidence="4" id="KW-0378">Hydrolase</keyword>
<accession>A0A183M9A3</accession>
<dbReference type="GO" id="GO:0040029">
    <property type="term" value="P:epigenetic regulation of gene expression"/>
    <property type="evidence" value="ECO:0007669"/>
    <property type="project" value="UniProtKB-ARBA"/>
</dbReference>
<comment type="subunit">
    <text evidence="14">Homodimer. Interacts with AICDA and GADD45A.</text>
</comment>
<dbReference type="InterPro" id="IPR005122">
    <property type="entry name" value="Uracil-DNA_glycosylase-like"/>
</dbReference>
<dbReference type="GO" id="GO:0006285">
    <property type="term" value="P:base-excision repair, AP site formation"/>
    <property type="evidence" value="ECO:0007669"/>
    <property type="project" value="InterPro"/>
</dbReference>
<evidence type="ECO:0000256" key="9">
    <source>
        <dbReference type="ARBA" id="ARBA00023163"/>
    </source>
</evidence>
<evidence type="ECO:0000256" key="10">
    <source>
        <dbReference type="ARBA" id="ARBA00023204"/>
    </source>
</evidence>
<dbReference type="PANTHER" id="PTHR12159">
    <property type="entry name" value="G/T AND G/U MISMATCH-SPECIFIC DNA GLYCOSYLASE"/>
    <property type="match status" value="1"/>
</dbReference>
<evidence type="ECO:0000256" key="14">
    <source>
        <dbReference type="ARBA" id="ARBA00064519"/>
    </source>
</evidence>
<keyword evidence="7" id="KW-0805">Transcription regulation</keyword>
<dbReference type="GO" id="GO:0003677">
    <property type="term" value="F:DNA binding"/>
    <property type="evidence" value="ECO:0007669"/>
    <property type="project" value="UniProtKB-ARBA"/>
</dbReference>
<keyword evidence="9" id="KW-0804">Transcription</keyword>
<evidence type="ECO:0000256" key="2">
    <source>
        <dbReference type="ARBA" id="ARBA00022499"/>
    </source>
</evidence>
<dbReference type="GO" id="GO:0004844">
    <property type="term" value="F:uracil DNA N-glycosylase activity"/>
    <property type="evidence" value="ECO:0007669"/>
    <property type="project" value="TreeGrafter"/>
</dbReference>
<evidence type="ECO:0000256" key="5">
    <source>
        <dbReference type="ARBA" id="ARBA00022843"/>
    </source>
</evidence>
<reference evidence="19 20" key="1">
    <citation type="submission" date="2018-11" db="EMBL/GenBank/DDBJ databases">
        <authorList>
            <consortium name="Pathogen Informatics"/>
        </authorList>
    </citation>
    <scope>NUCLEOTIDE SEQUENCE [LARGE SCALE GENOMIC DNA]</scope>
    <source>
        <strain evidence="19 20">Zambia</strain>
    </source>
</reference>
<comment type="similarity">
    <text evidence="13">Belongs to the uracil-DNA glycosylase (UDG) superfamily. TDG/mug family.</text>
</comment>
<dbReference type="GO" id="GO:0005654">
    <property type="term" value="C:nucleoplasm"/>
    <property type="evidence" value="ECO:0007669"/>
    <property type="project" value="UniProtKB-ARBA"/>
</dbReference>
<evidence type="ECO:0000256" key="11">
    <source>
        <dbReference type="ARBA" id="ARBA00023242"/>
    </source>
</evidence>
<keyword evidence="8" id="KW-0010">Activator</keyword>
<evidence type="ECO:0000313" key="19">
    <source>
        <dbReference type="EMBL" id="VDP01328.1"/>
    </source>
</evidence>
<dbReference type="GO" id="GO:0032183">
    <property type="term" value="F:SUMO binding"/>
    <property type="evidence" value="ECO:0007669"/>
    <property type="project" value="UniProtKB-ARBA"/>
</dbReference>
<evidence type="ECO:0000256" key="7">
    <source>
        <dbReference type="ARBA" id="ARBA00023015"/>
    </source>
</evidence>
<dbReference type="Pfam" id="PF03167">
    <property type="entry name" value="UDG"/>
    <property type="match status" value="1"/>
</dbReference>
<dbReference type="Gene3D" id="3.40.470.10">
    <property type="entry name" value="Uracil-DNA glycosylase-like domain"/>
    <property type="match status" value="1"/>
</dbReference>
<keyword evidence="20" id="KW-1185">Reference proteome</keyword>
<evidence type="ECO:0000259" key="18">
    <source>
        <dbReference type="Pfam" id="PF03167"/>
    </source>
</evidence>
<protein>
    <recommendedName>
        <fullName evidence="16">G/T mismatch-specific thymine DNA glycosylase</fullName>
        <ecNumber evidence="15">3.2.2.29</ecNumber>
    </recommendedName>
    <alternativeName>
        <fullName evidence="17">Thymine-DNA glycosylase</fullName>
    </alternativeName>
</protein>
<dbReference type="Proteomes" id="UP000277204">
    <property type="component" value="Unassembled WGS sequence"/>
</dbReference>
<evidence type="ECO:0000256" key="13">
    <source>
        <dbReference type="ARBA" id="ARBA00061261"/>
    </source>
</evidence>